<dbReference type="InterPro" id="IPR012545">
    <property type="entry name" value="DUF1697"/>
</dbReference>
<dbReference type="EMBL" id="CP020465">
    <property type="protein sequence ID" value="ASP48801.1"/>
    <property type="molecule type" value="Genomic_DNA"/>
</dbReference>
<dbReference type="Gene3D" id="3.30.70.1260">
    <property type="entry name" value="bacterial protein sp0830 like"/>
    <property type="match status" value="1"/>
</dbReference>
<dbReference type="Pfam" id="PF08002">
    <property type="entry name" value="DUF1697"/>
    <property type="match status" value="1"/>
</dbReference>
<gene>
    <name evidence="1" type="ORF">B5D82_14115</name>
</gene>
<protein>
    <submittedName>
        <fullName evidence="1">DUF1697 domain-containing protein</fullName>
    </submittedName>
</protein>
<dbReference type="PANTHER" id="PTHR36439">
    <property type="entry name" value="BLL4334 PROTEIN"/>
    <property type="match status" value="1"/>
</dbReference>
<dbReference type="RefSeq" id="WP_081152406.1">
    <property type="nucleotide sequence ID" value="NZ_CP020465.1"/>
</dbReference>
<evidence type="ECO:0000313" key="1">
    <source>
        <dbReference type="EMBL" id="ASP48801.1"/>
    </source>
</evidence>
<name>A0A222GAI3_9GAMM</name>
<evidence type="ECO:0000313" key="2">
    <source>
        <dbReference type="Proteomes" id="UP000202259"/>
    </source>
</evidence>
<dbReference type="PANTHER" id="PTHR36439:SF1">
    <property type="entry name" value="DUF1697 DOMAIN-CONTAINING PROTEIN"/>
    <property type="match status" value="1"/>
</dbReference>
<accession>A0A222GAI3</accession>
<dbReference type="PIRSF" id="PIRSF008502">
    <property type="entry name" value="UCP008502"/>
    <property type="match status" value="1"/>
</dbReference>
<dbReference type="SUPFAM" id="SSF160379">
    <property type="entry name" value="SP0830-like"/>
    <property type="match status" value="1"/>
</dbReference>
<dbReference type="Gene3D" id="3.30.70.1280">
    <property type="entry name" value="SP0830-like domains"/>
    <property type="match status" value="1"/>
</dbReference>
<keyword evidence="2" id="KW-1185">Reference proteome</keyword>
<sequence>MTTYISLLRGINVAGQKIIKMADLRALYQQLSFENVKSYIQSGNVVFNHNEGGVSYCSQLAKQIHLAIFVHYQFEVPVFVLTPFDLQTARENLPFKNIDLSAEGSKVLLCFLSDVPSNSTALLSPYLKENEHLQIIDKVLYLHCEDGYGRSKLTHTIIEKKLNVNATSRNLKTVDKLITLAATNIN</sequence>
<proteinExistence type="predicted"/>
<dbReference type="AlphaFoldDB" id="A0A222GAI3"/>
<reference evidence="1 2" key="1">
    <citation type="submission" date="2017-08" db="EMBL/GenBank/DDBJ databases">
        <title>Complete genome of Colwellia sp. NB097-1, a psychrophile bacterium ioslated from Bering Sea.</title>
        <authorList>
            <person name="Chen X."/>
        </authorList>
    </citation>
    <scope>NUCLEOTIDE SEQUENCE [LARGE SCALE GENOMIC DNA]</scope>
    <source>
        <strain evidence="1 2">NB097-1</strain>
    </source>
</reference>
<dbReference type="KEGG" id="cber:B5D82_14115"/>
<dbReference type="Proteomes" id="UP000202259">
    <property type="component" value="Chromosome"/>
</dbReference>
<dbReference type="OrthoDB" id="9806494at2"/>
<organism evidence="1 2">
    <name type="scientific">Cognaticolwellia beringensis</name>
    <dbReference type="NCBI Taxonomy" id="1967665"/>
    <lineage>
        <taxon>Bacteria</taxon>
        <taxon>Pseudomonadati</taxon>
        <taxon>Pseudomonadota</taxon>
        <taxon>Gammaproteobacteria</taxon>
        <taxon>Alteromonadales</taxon>
        <taxon>Colwelliaceae</taxon>
        <taxon>Cognaticolwellia</taxon>
    </lineage>
</organism>